<dbReference type="InterPro" id="IPR021465">
    <property type="entry name" value="DUF3117"/>
</dbReference>
<accession>A0ABY7U7M2</accession>
<proteinExistence type="predicted"/>
<evidence type="ECO:0000313" key="2">
    <source>
        <dbReference type="Proteomes" id="UP001220064"/>
    </source>
</evidence>
<protein>
    <recommendedName>
        <fullName evidence="3">DUF3117 domain-containing protein</fullName>
    </recommendedName>
</protein>
<keyword evidence="2" id="KW-1185">Reference proteome</keyword>
<dbReference type="Proteomes" id="UP001220064">
    <property type="component" value="Chromosome"/>
</dbReference>
<dbReference type="Pfam" id="PF11314">
    <property type="entry name" value="DUF3117"/>
    <property type="match status" value="1"/>
</dbReference>
<dbReference type="RefSeq" id="WP_022862534.1">
    <property type="nucleotide sequence ID" value="NZ_ATVG01000002.1"/>
</dbReference>
<reference evidence="1 2" key="1">
    <citation type="submission" date="2020-10" db="EMBL/GenBank/DDBJ databases">
        <title>Complete genome sequence of Corynebacterium massiliense DSM 45435, type strain of Corynebacterium massiliense.</title>
        <authorList>
            <person name="Busche T."/>
            <person name="Kalinowski J."/>
            <person name="Ruckert C."/>
        </authorList>
    </citation>
    <scope>NUCLEOTIDE SEQUENCE [LARGE SCALE GENOMIC DNA]</scope>
    <source>
        <strain evidence="1 2">DSM 45435</strain>
    </source>
</reference>
<dbReference type="EMBL" id="CP063189">
    <property type="protein sequence ID" value="WCZ32268.1"/>
    <property type="molecule type" value="Genomic_DNA"/>
</dbReference>
<evidence type="ECO:0000313" key="1">
    <source>
        <dbReference type="EMBL" id="WCZ32268.1"/>
    </source>
</evidence>
<sequence length="55" mass="5810">MAAMKPRTTGGPMEAVEESRKIVMRIPSEGGGRIVLELSHDEAAELGSLLTEVTG</sequence>
<gene>
    <name evidence="1" type="ORF">CMASS_04085</name>
</gene>
<organism evidence="1 2">
    <name type="scientific">Corynebacterium massiliense DSM 45435</name>
    <dbReference type="NCBI Taxonomy" id="1121364"/>
    <lineage>
        <taxon>Bacteria</taxon>
        <taxon>Bacillati</taxon>
        <taxon>Actinomycetota</taxon>
        <taxon>Actinomycetes</taxon>
        <taxon>Mycobacteriales</taxon>
        <taxon>Corynebacteriaceae</taxon>
        <taxon>Corynebacterium</taxon>
    </lineage>
</organism>
<evidence type="ECO:0008006" key="3">
    <source>
        <dbReference type="Google" id="ProtNLM"/>
    </source>
</evidence>
<name>A0ABY7U7M2_9CORY</name>